<feature type="region of interest" description="Disordered" evidence="4">
    <location>
        <begin position="584"/>
        <end position="605"/>
    </location>
</feature>
<dbReference type="PANTHER" id="PTHR24346:SF30">
    <property type="entry name" value="MATERNAL EMBRYONIC LEUCINE ZIPPER KINASE"/>
    <property type="match status" value="1"/>
</dbReference>
<dbReference type="CDD" id="cd14008">
    <property type="entry name" value="STKc_LKB1_CaMKK"/>
    <property type="match status" value="1"/>
</dbReference>
<gene>
    <name evidence="6" type="ORF">TCIL3000_11_7610</name>
</gene>
<feature type="region of interest" description="Disordered" evidence="4">
    <location>
        <begin position="120"/>
        <end position="148"/>
    </location>
</feature>
<dbReference type="GO" id="GO:0005737">
    <property type="term" value="C:cytoplasm"/>
    <property type="evidence" value="ECO:0007669"/>
    <property type="project" value="TreeGrafter"/>
</dbReference>
<organism evidence="6">
    <name type="scientific">Trypanosoma congolense (strain IL3000)</name>
    <dbReference type="NCBI Taxonomy" id="1068625"/>
    <lineage>
        <taxon>Eukaryota</taxon>
        <taxon>Discoba</taxon>
        <taxon>Euglenozoa</taxon>
        <taxon>Kinetoplastea</taxon>
        <taxon>Metakinetoplastina</taxon>
        <taxon>Trypanosomatida</taxon>
        <taxon>Trypanosomatidae</taxon>
        <taxon>Trypanosoma</taxon>
        <taxon>Nannomonas</taxon>
    </lineage>
</organism>
<evidence type="ECO:0000256" key="3">
    <source>
        <dbReference type="PROSITE-ProRule" id="PRU10141"/>
    </source>
</evidence>
<dbReference type="VEuPathDB" id="TriTrypDB:TcIL3000.11.7610"/>
<dbReference type="Gene3D" id="3.30.200.20">
    <property type="entry name" value="Phosphorylase Kinase, domain 1"/>
    <property type="match status" value="1"/>
</dbReference>
<dbReference type="PANTHER" id="PTHR24346">
    <property type="entry name" value="MAP/MICROTUBULE AFFINITY-REGULATING KINASE"/>
    <property type="match status" value="1"/>
</dbReference>
<reference evidence="6" key="1">
    <citation type="journal article" date="2012" name="Proc. Natl. Acad. Sci. U.S.A.">
        <title>Antigenic diversity is generated by distinct evolutionary mechanisms in African trypanosome species.</title>
        <authorList>
            <person name="Jackson A.P."/>
            <person name="Berry A."/>
            <person name="Aslett M."/>
            <person name="Allison H.C."/>
            <person name="Burton P."/>
            <person name="Vavrova-Anderson J."/>
            <person name="Brown R."/>
            <person name="Browne H."/>
            <person name="Corton N."/>
            <person name="Hauser H."/>
            <person name="Gamble J."/>
            <person name="Gilderthorp R."/>
            <person name="Marcello L."/>
            <person name="McQuillan J."/>
            <person name="Otto T.D."/>
            <person name="Quail M.A."/>
            <person name="Sanders M.J."/>
            <person name="van Tonder A."/>
            <person name="Ginger M.L."/>
            <person name="Field M.C."/>
            <person name="Barry J.D."/>
            <person name="Hertz-Fowler C."/>
            <person name="Berriman M."/>
        </authorList>
    </citation>
    <scope>NUCLEOTIDE SEQUENCE</scope>
    <source>
        <strain evidence="6">IL3000</strain>
    </source>
</reference>
<protein>
    <submittedName>
        <fullName evidence="6">Uncharacterized protein TCIL3000_11_7610</fullName>
    </submittedName>
</protein>
<dbReference type="GO" id="GO:0035556">
    <property type="term" value="P:intracellular signal transduction"/>
    <property type="evidence" value="ECO:0007669"/>
    <property type="project" value="TreeGrafter"/>
</dbReference>
<name>G0V102_TRYCI</name>
<dbReference type="AlphaFoldDB" id="G0V102"/>
<dbReference type="Gene3D" id="1.10.510.10">
    <property type="entry name" value="Transferase(Phosphotransferase) domain 1"/>
    <property type="match status" value="1"/>
</dbReference>
<dbReference type="Pfam" id="PF00069">
    <property type="entry name" value="Pkinase"/>
    <property type="match status" value="2"/>
</dbReference>
<sequence length="605" mass="65448">MSNPRRCSLSTLSLPARTDVETAPAQLPVYPLVREVQGQQWQRLDSVPSIEMGDKSENEMSWCTADEVRDSAELPLSGNSYILPVPNHDGEVKWPHALYGDDALMDLSAMLPGAMALDMSDSADSATPPASSFSPSGDGCELPGSGSTVASSETALKSGCKLPVLSQTGGMVTKHALRSQWIEGTMILNEYLLLKCIGKGSSGVVKLAYSLARNETVAIKIVPRPKEKRAAIGGGCHSATKRMEALHREIKVMKKLRHRNIVALYEVIDDPEAEKLYIVMQHVDNGPIAFLAKDGTCDPVSPSELTGYARQILAGMEYLQRHGIVHRDIKPENILVSSNKCAFISDFGVAAILGGVDENCLHRFEGTPLFMPPEVFCDVDAISPNAPAGGNVYTTPKGATLTEDVKVSSRSRHPFATDVWSLGVTFYTLLVGSVPFSTIRDIQNTVQTSVKIPDSVPEPWRLILKSMLSASPEQRPTIAELRLRVKAMMRLDQRNSNQLSSLLPSSISGPGKSGVPPTPLWLDARRSPALPLTLSSGQRRSCEETPKTCGHVVSAMPELNFESCDSLPSCGNVKLLPAFAGQKRLEGGSEEEGAESEFVPRVFSQ</sequence>
<evidence type="ECO:0000256" key="1">
    <source>
        <dbReference type="ARBA" id="ARBA00022741"/>
    </source>
</evidence>
<accession>G0V102</accession>
<feature type="compositionally biased region" description="Low complexity" evidence="4">
    <location>
        <begin position="120"/>
        <end position="136"/>
    </location>
</feature>
<dbReference type="InterPro" id="IPR017441">
    <property type="entry name" value="Protein_kinase_ATP_BS"/>
</dbReference>
<evidence type="ECO:0000313" key="6">
    <source>
        <dbReference type="EMBL" id="CCC95323.1"/>
    </source>
</evidence>
<dbReference type="InterPro" id="IPR000719">
    <property type="entry name" value="Prot_kinase_dom"/>
</dbReference>
<dbReference type="SUPFAM" id="SSF56112">
    <property type="entry name" value="Protein kinase-like (PK-like)"/>
    <property type="match status" value="1"/>
</dbReference>
<proteinExistence type="predicted"/>
<dbReference type="GO" id="GO:0004674">
    <property type="term" value="F:protein serine/threonine kinase activity"/>
    <property type="evidence" value="ECO:0007669"/>
    <property type="project" value="TreeGrafter"/>
</dbReference>
<dbReference type="GO" id="GO:0005524">
    <property type="term" value="F:ATP binding"/>
    <property type="evidence" value="ECO:0007669"/>
    <property type="project" value="UniProtKB-UniRule"/>
</dbReference>
<dbReference type="InterPro" id="IPR011009">
    <property type="entry name" value="Kinase-like_dom_sf"/>
</dbReference>
<dbReference type="PROSITE" id="PS00107">
    <property type="entry name" value="PROTEIN_KINASE_ATP"/>
    <property type="match status" value="1"/>
</dbReference>
<keyword evidence="1 3" id="KW-0547">Nucleotide-binding</keyword>
<dbReference type="EMBL" id="HE575324">
    <property type="protein sequence ID" value="CCC95323.1"/>
    <property type="molecule type" value="Genomic_DNA"/>
</dbReference>
<dbReference type="PROSITE" id="PS00108">
    <property type="entry name" value="PROTEIN_KINASE_ST"/>
    <property type="match status" value="1"/>
</dbReference>
<dbReference type="PROSITE" id="PS50011">
    <property type="entry name" value="PROTEIN_KINASE_DOM"/>
    <property type="match status" value="1"/>
</dbReference>
<dbReference type="InterPro" id="IPR008271">
    <property type="entry name" value="Ser/Thr_kinase_AS"/>
</dbReference>
<feature type="binding site" evidence="3">
    <location>
        <position position="220"/>
    </location>
    <ligand>
        <name>ATP</name>
        <dbReference type="ChEBI" id="CHEBI:30616"/>
    </ligand>
</feature>
<evidence type="ECO:0000259" key="5">
    <source>
        <dbReference type="PROSITE" id="PS50011"/>
    </source>
</evidence>
<evidence type="ECO:0000256" key="4">
    <source>
        <dbReference type="SAM" id="MobiDB-lite"/>
    </source>
</evidence>
<evidence type="ECO:0000256" key="2">
    <source>
        <dbReference type="ARBA" id="ARBA00022840"/>
    </source>
</evidence>
<dbReference type="SMART" id="SM00220">
    <property type="entry name" value="S_TKc"/>
    <property type="match status" value="1"/>
</dbReference>
<feature type="domain" description="Protein kinase" evidence="5">
    <location>
        <begin position="191"/>
        <end position="489"/>
    </location>
</feature>
<keyword evidence="2 3" id="KW-0067">ATP-binding</keyword>